<dbReference type="Gene3D" id="2.30.42.10">
    <property type="match status" value="1"/>
</dbReference>
<dbReference type="SUPFAM" id="SSF50156">
    <property type="entry name" value="PDZ domain-like"/>
    <property type="match status" value="1"/>
</dbReference>
<dbReference type="GO" id="GO:0048791">
    <property type="term" value="P:calcium ion-regulated exocytosis of neurotransmitter"/>
    <property type="evidence" value="ECO:0007669"/>
    <property type="project" value="TreeGrafter"/>
</dbReference>
<dbReference type="InterPro" id="IPR036034">
    <property type="entry name" value="PDZ_sf"/>
</dbReference>
<dbReference type="GO" id="GO:0042391">
    <property type="term" value="P:regulation of membrane potential"/>
    <property type="evidence" value="ECO:0007669"/>
    <property type="project" value="TreeGrafter"/>
</dbReference>
<dbReference type="InterPro" id="IPR039032">
    <property type="entry name" value="Rim-like"/>
</dbReference>
<dbReference type="SMART" id="SM00228">
    <property type="entry name" value="PDZ"/>
    <property type="match status" value="1"/>
</dbReference>
<feature type="compositionally biased region" description="Polar residues" evidence="1">
    <location>
        <begin position="139"/>
        <end position="150"/>
    </location>
</feature>
<dbReference type="GO" id="GO:0042734">
    <property type="term" value="C:presynaptic membrane"/>
    <property type="evidence" value="ECO:0007669"/>
    <property type="project" value="TreeGrafter"/>
</dbReference>
<dbReference type="VEuPathDB" id="VectorBase:LDEU002016"/>
<gene>
    <name evidence="3" type="ORF">B4U80_13637</name>
</gene>
<dbReference type="PROSITE" id="PS50106">
    <property type="entry name" value="PDZ"/>
    <property type="match status" value="1"/>
</dbReference>
<feature type="compositionally biased region" description="Basic residues" evidence="1">
    <location>
        <begin position="113"/>
        <end position="123"/>
    </location>
</feature>
<proteinExistence type="predicted"/>
<dbReference type="GO" id="GO:0048788">
    <property type="term" value="C:cytoskeleton of presynaptic active zone"/>
    <property type="evidence" value="ECO:0007669"/>
    <property type="project" value="TreeGrafter"/>
</dbReference>
<dbReference type="EMBL" id="NCKV01000674">
    <property type="protein sequence ID" value="RWS30024.1"/>
    <property type="molecule type" value="Genomic_DNA"/>
</dbReference>
<name>A0A443SR77_9ACAR</name>
<dbReference type="InterPro" id="IPR001478">
    <property type="entry name" value="PDZ"/>
</dbReference>
<dbReference type="PANTHER" id="PTHR12157:SF24">
    <property type="entry name" value="FIFE, ISOFORM D"/>
    <property type="match status" value="1"/>
</dbReference>
<dbReference type="GO" id="GO:0048167">
    <property type="term" value="P:regulation of synaptic plasticity"/>
    <property type="evidence" value="ECO:0007669"/>
    <property type="project" value="TreeGrafter"/>
</dbReference>
<dbReference type="Pfam" id="PF00595">
    <property type="entry name" value="PDZ"/>
    <property type="match status" value="1"/>
</dbReference>
<keyword evidence="4" id="KW-1185">Reference proteome</keyword>
<dbReference type="GO" id="GO:0044325">
    <property type="term" value="F:transmembrane transporter binding"/>
    <property type="evidence" value="ECO:0007669"/>
    <property type="project" value="TreeGrafter"/>
</dbReference>
<sequence length="150" mass="16589">MGGKINEADNKLYAYVDWIAPAGPAEKMSLKPGDRILEWDGKSLINCSYEQVSAIIDASGKFAELLIEPFNSQRKGSCVHQKRRLSHPLPQKNSTEQEPVTGPPSPQLSPSRKAMHSSIRRKLPQTPQNVSPSDGEIMKTSSSYTKIFHA</sequence>
<dbReference type="AlphaFoldDB" id="A0A443SR77"/>
<evidence type="ECO:0000256" key="1">
    <source>
        <dbReference type="SAM" id="MobiDB-lite"/>
    </source>
</evidence>
<protein>
    <submittedName>
        <fullName evidence="3">PDZ and C2 domain containing protein-like protein</fullName>
    </submittedName>
</protein>
<feature type="region of interest" description="Disordered" evidence="1">
    <location>
        <begin position="74"/>
        <end position="150"/>
    </location>
</feature>
<dbReference type="GO" id="GO:0031267">
    <property type="term" value="F:small GTPase binding"/>
    <property type="evidence" value="ECO:0007669"/>
    <property type="project" value="InterPro"/>
</dbReference>
<accession>A0A443SR77</accession>
<dbReference type="GO" id="GO:0050806">
    <property type="term" value="P:positive regulation of synaptic transmission"/>
    <property type="evidence" value="ECO:0007669"/>
    <property type="project" value="TreeGrafter"/>
</dbReference>
<feature type="domain" description="PDZ" evidence="2">
    <location>
        <begin position="1"/>
        <end position="71"/>
    </location>
</feature>
<dbReference type="PANTHER" id="PTHR12157">
    <property type="entry name" value="REGULATING SYNAPTIC MEMBRANE EXOCYTOSIS PROTEIN"/>
    <property type="match status" value="1"/>
</dbReference>
<comment type="caution">
    <text evidence="3">The sequence shown here is derived from an EMBL/GenBank/DDBJ whole genome shotgun (WGS) entry which is preliminary data.</text>
</comment>
<evidence type="ECO:0000313" key="4">
    <source>
        <dbReference type="Proteomes" id="UP000288716"/>
    </source>
</evidence>
<dbReference type="Proteomes" id="UP000288716">
    <property type="component" value="Unassembled WGS sequence"/>
</dbReference>
<evidence type="ECO:0000259" key="2">
    <source>
        <dbReference type="PROSITE" id="PS50106"/>
    </source>
</evidence>
<organism evidence="3 4">
    <name type="scientific">Leptotrombidium deliense</name>
    <dbReference type="NCBI Taxonomy" id="299467"/>
    <lineage>
        <taxon>Eukaryota</taxon>
        <taxon>Metazoa</taxon>
        <taxon>Ecdysozoa</taxon>
        <taxon>Arthropoda</taxon>
        <taxon>Chelicerata</taxon>
        <taxon>Arachnida</taxon>
        <taxon>Acari</taxon>
        <taxon>Acariformes</taxon>
        <taxon>Trombidiformes</taxon>
        <taxon>Prostigmata</taxon>
        <taxon>Anystina</taxon>
        <taxon>Parasitengona</taxon>
        <taxon>Trombiculoidea</taxon>
        <taxon>Trombiculidae</taxon>
        <taxon>Leptotrombidium</taxon>
    </lineage>
</organism>
<evidence type="ECO:0000313" key="3">
    <source>
        <dbReference type="EMBL" id="RWS30024.1"/>
    </source>
</evidence>
<dbReference type="STRING" id="299467.A0A443SR77"/>
<dbReference type="OrthoDB" id="10059918at2759"/>
<reference evidence="3 4" key="1">
    <citation type="journal article" date="2018" name="Gigascience">
        <title>Genomes of trombidid mites reveal novel predicted allergens and laterally-transferred genes associated with secondary metabolism.</title>
        <authorList>
            <person name="Dong X."/>
            <person name="Chaisiri K."/>
            <person name="Xia D."/>
            <person name="Armstrong S.D."/>
            <person name="Fang Y."/>
            <person name="Donnelly M.J."/>
            <person name="Kadowaki T."/>
            <person name="McGarry J.W."/>
            <person name="Darby A.C."/>
            <person name="Makepeace B.L."/>
        </authorList>
    </citation>
    <scope>NUCLEOTIDE SEQUENCE [LARGE SCALE GENOMIC DNA]</scope>
    <source>
        <strain evidence="3">UoL-UT</strain>
    </source>
</reference>